<dbReference type="KEGG" id="vg:5658700"/>
<organism evidence="1 2">
    <name type="scientific">Paramecium bursaria Chlorella virus NY2A</name>
    <name type="common">PBCV-NY2A</name>
    <dbReference type="NCBI Taxonomy" id="46021"/>
    <lineage>
        <taxon>Viruses</taxon>
        <taxon>Varidnaviria</taxon>
        <taxon>Bamfordvirae</taxon>
        <taxon>Nucleocytoviricota</taxon>
        <taxon>Megaviricetes</taxon>
        <taxon>Algavirales</taxon>
        <taxon>Phycodnaviridae</taxon>
        <taxon>Chlorovirus</taxon>
        <taxon>Chlorovirus americanus</taxon>
    </lineage>
</organism>
<evidence type="ECO:0000313" key="1">
    <source>
        <dbReference type="EMBL" id="ABT14726.1"/>
    </source>
</evidence>
<keyword evidence="2" id="KW-1185">Reference proteome</keyword>
<accession>A7IWK2</accession>
<reference evidence="1 2" key="1">
    <citation type="journal article" date="2007" name="Virology">
        <title>Sequence and annotation of the 369-kb NY-2A and the 345-kb AR158 viruses that infect Chlorella NC64A.</title>
        <authorList>
            <person name="Fitzgerald L.A."/>
            <person name="Graves M.V."/>
            <person name="Li X."/>
            <person name="Feldblyum T."/>
            <person name="Nierman W.C."/>
            <person name="Van Etten J.L."/>
        </authorList>
    </citation>
    <scope>NUCLEOTIDE SEQUENCE [LARGE SCALE GENOMIC DNA]</scope>
    <source>
        <strain evidence="1 2">NY-2A</strain>
    </source>
</reference>
<sequence length="96" mass="11148">MRNSRGEHHRATKISSEKCSRVSERMIVLSVSSVYSVVSNRHFTMGIRKLCLQKIHCPNVNKKKKIHILISISIQIRNNFIGWSSRSSSEHCRRRS</sequence>
<evidence type="ECO:0000313" key="2">
    <source>
        <dbReference type="Proteomes" id="UP000202419"/>
    </source>
</evidence>
<dbReference type="RefSeq" id="YP_001497523.1">
    <property type="nucleotide sequence ID" value="NC_009898.1"/>
</dbReference>
<organismHost>
    <name type="scientific">Chlorella</name>
    <dbReference type="NCBI Taxonomy" id="3071"/>
</organismHost>
<name>A7IWK2_PBCVN</name>
<proteinExistence type="predicted"/>
<protein>
    <submittedName>
        <fullName evidence="1">Uncharacterized protein b327L</fullName>
    </submittedName>
</protein>
<dbReference type="Proteomes" id="UP000202419">
    <property type="component" value="Segment"/>
</dbReference>
<dbReference type="GeneID" id="5658700"/>
<dbReference type="EMBL" id="DQ491002">
    <property type="protein sequence ID" value="ABT14726.1"/>
    <property type="molecule type" value="Genomic_DNA"/>
</dbReference>
<gene>
    <name evidence="1" type="primary">b327L</name>
    <name evidence="1" type="ORF">NY2A_b327L</name>
</gene>